<reference evidence="4" key="2">
    <citation type="submission" date="2019-01" db="EMBL/GenBank/DDBJ databases">
        <title>Genome sequence of Desulfonema ishimotonii strain Tokyo 01.</title>
        <authorList>
            <person name="Fukui M."/>
        </authorList>
    </citation>
    <scope>NUCLEOTIDE SEQUENCE [LARGE SCALE GENOMIC DNA]</scope>
    <source>
        <strain evidence="4">Tokyo 01</strain>
    </source>
</reference>
<reference evidence="4" key="1">
    <citation type="submission" date="2017-11" db="EMBL/GenBank/DDBJ databases">
        <authorList>
            <person name="Watanabe M."/>
            <person name="Kojima H."/>
        </authorList>
    </citation>
    <scope>NUCLEOTIDE SEQUENCE [LARGE SCALE GENOMIC DNA]</scope>
    <source>
        <strain evidence="4">Tokyo 01</strain>
    </source>
</reference>
<accession>A0A401FZX2</accession>
<evidence type="ECO:0000313" key="3">
    <source>
        <dbReference type="EMBL" id="GBC62529.1"/>
    </source>
</evidence>
<name>A0A401FZX2_9BACT</name>
<evidence type="ECO:0000313" key="4">
    <source>
        <dbReference type="Proteomes" id="UP000288096"/>
    </source>
</evidence>
<evidence type="ECO:0000256" key="1">
    <source>
        <dbReference type="ARBA" id="ARBA00022729"/>
    </source>
</evidence>
<dbReference type="Gene3D" id="3.40.50.10610">
    <property type="entry name" value="ABC-type transport auxiliary lipoprotein component"/>
    <property type="match status" value="1"/>
</dbReference>
<dbReference type="EMBL" id="BEXT01000001">
    <property type="protein sequence ID" value="GBC62529.1"/>
    <property type="molecule type" value="Genomic_DNA"/>
</dbReference>
<dbReference type="Proteomes" id="UP000288096">
    <property type="component" value="Unassembled WGS sequence"/>
</dbReference>
<proteinExistence type="predicted"/>
<dbReference type="AlphaFoldDB" id="A0A401FZX2"/>
<evidence type="ECO:0000256" key="2">
    <source>
        <dbReference type="SAM" id="MobiDB-lite"/>
    </source>
</evidence>
<feature type="compositionally biased region" description="Basic and acidic residues" evidence="2">
    <location>
        <begin position="191"/>
        <end position="202"/>
    </location>
</feature>
<dbReference type="InterPro" id="IPR005534">
    <property type="entry name" value="Curli_assmbl/transp-comp_CsgG"/>
</dbReference>
<feature type="region of interest" description="Disordered" evidence="2">
    <location>
        <begin position="163"/>
        <end position="208"/>
    </location>
</feature>
<dbReference type="InterPro" id="IPR028994">
    <property type="entry name" value="Integrin_alpha_N"/>
</dbReference>
<comment type="caution">
    <text evidence="3">The sequence shown here is derived from an EMBL/GenBank/DDBJ whole genome shotgun (WGS) entry which is preliminary data.</text>
</comment>
<protein>
    <recommendedName>
        <fullName evidence="5">VCBS repeat-containing protein</fullName>
    </recommendedName>
</protein>
<feature type="compositionally biased region" description="Polar residues" evidence="2">
    <location>
        <begin position="163"/>
        <end position="177"/>
    </location>
</feature>
<keyword evidence="4" id="KW-1185">Reference proteome</keyword>
<keyword evidence="1" id="KW-0732">Signal</keyword>
<dbReference type="Pfam" id="PF03783">
    <property type="entry name" value="CsgG"/>
    <property type="match status" value="1"/>
</dbReference>
<dbReference type="SUPFAM" id="SSF69318">
    <property type="entry name" value="Integrin alpha N-terminal domain"/>
    <property type="match status" value="1"/>
</dbReference>
<organism evidence="3 4">
    <name type="scientific">Desulfonema ishimotonii</name>
    <dbReference type="NCBI Taxonomy" id="45657"/>
    <lineage>
        <taxon>Bacteria</taxon>
        <taxon>Pseudomonadati</taxon>
        <taxon>Thermodesulfobacteriota</taxon>
        <taxon>Desulfobacteria</taxon>
        <taxon>Desulfobacterales</taxon>
        <taxon>Desulfococcaceae</taxon>
        <taxon>Desulfonema</taxon>
    </lineage>
</organism>
<dbReference type="InterPro" id="IPR013517">
    <property type="entry name" value="FG-GAP"/>
</dbReference>
<dbReference type="RefSeq" id="WP_124329695.1">
    <property type="nucleotide sequence ID" value="NZ_BEXT01000001.1"/>
</dbReference>
<evidence type="ECO:0008006" key="5">
    <source>
        <dbReference type="Google" id="ProtNLM"/>
    </source>
</evidence>
<sequence>MKPTMRNLWISVCIGVYLLMGWGTAAAKAPEKILVLPFNVYSEKDLSFLKNGIRDMLFSRLSKEGEIVVIDREKTDQAIRGIGDINQQNAAALGQTLGADYVVFGSLTVFGSSISTDAKVLNMDGKQIAMTFNDSGKDNGDVIGHINRFAAQVNGRIFGQDTAVASQSPAPAKQSVNDPRKHPESLWTGRIDAEEGRSDGREAPAAGRLGPAWRSRNFKMEIRNISLGDVDNDGSIEVAFMDQKQILVYRYRDDRFIKVAKVETDVNDRLLSLDVADINGNGRAEIFVTCLNKNTNFLKSFVLEWNGTRLQKIVENAKWYFRVVDVPGRGKVLMGQQRSVRRIFLAGVDEMNWNGTGYISATTVALPGWANVYGFNYGDVTNTGQEMTVAFSERDYLRVIGPDGSTEWESPEEYGGGLTYLESPDEAASSLSDHKETKRRYLPQRILIADVDNDGKNDVLVGKNRDSANRLFAKLRFFKGGLIECLGWDEFGLYPKWKTREISGTLSDYAVGDIDNDGRNELVFSVIKKISSVLGDAKSFIAAQDIKPVN</sequence>
<dbReference type="GO" id="GO:0030288">
    <property type="term" value="C:outer membrane-bounded periplasmic space"/>
    <property type="evidence" value="ECO:0007669"/>
    <property type="project" value="InterPro"/>
</dbReference>
<dbReference type="OrthoDB" id="5422153at2"/>
<dbReference type="Gene3D" id="2.130.10.130">
    <property type="entry name" value="Integrin alpha, N-terminal"/>
    <property type="match status" value="1"/>
</dbReference>
<dbReference type="Pfam" id="PF13517">
    <property type="entry name" value="FG-GAP_3"/>
    <property type="match status" value="1"/>
</dbReference>
<gene>
    <name evidence="3" type="ORF">DENIS_3501</name>
</gene>